<proteinExistence type="predicted"/>
<reference evidence="1" key="2">
    <citation type="journal article" date="2015" name="Data Brief">
        <title>Shoot transcriptome of the giant reed, Arundo donax.</title>
        <authorList>
            <person name="Barrero R.A."/>
            <person name="Guerrero F.D."/>
            <person name="Moolhuijzen P."/>
            <person name="Goolsby J.A."/>
            <person name="Tidwell J."/>
            <person name="Bellgard S.E."/>
            <person name="Bellgard M.I."/>
        </authorList>
    </citation>
    <scope>NUCLEOTIDE SEQUENCE</scope>
    <source>
        <tissue evidence="1">Shoot tissue taken approximately 20 cm above the soil surface</tissue>
    </source>
</reference>
<evidence type="ECO:0000313" key="1">
    <source>
        <dbReference type="EMBL" id="JAE38665.1"/>
    </source>
</evidence>
<name>A0A0A9HNI0_ARUDO</name>
<sequence length="72" mass="8350">MCKWSSAVIYFCTEAVSPGIGLQSSWTFPFVTIALYNWTKARISPVLFDLLLWRSQVFCLLRWLPIKDLAIH</sequence>
<dbReference type="EMBL" id="GBRH01159231">
    <property type="protein sequence ID" value="JAE38665.1"/>
    <property type="molecule type" value="Transcribed_RNA"/>
</dbReference>
<protein>
    <submittedName>
        <fullName evidence="1">Uncharacterized protein</fullName>
    </submittedName>
</protein>
<accession>A0A0A9HNI0</accession>
<dbReference type="AlphaFoldDB" id="A0A0A9HNI0"/>
<reference evidence="1" key="1">
    <citation type="submission" date="2014-09" db="EMBL/GenBank/DDBJ databases">
        <authorList>
            <person name="Magalhaes I.L.F."/>
            <person name="Oliveira U."/>
            <person name="Santos F.R."/>
            <person name="Vidigal T.H.D.A."/>
            <person name="Brescovit A.D."/>
            <person name="Santos A.J."/>
        </authorList>
    </citation>
    <scope>NUCLEOTIDE SEQUENCE</scope>
    <source>
        <tissue evidence="1">Shoot tissue taken approximately 20 cm above the soil surface</tissue>
    </source>
</reference>
<organism evidence="1">
    <name type="scientific">Arundo donax</name>
    <name type="common">Giant reed</name>
    <name type="synonym">Donax arundinaceus</name>
    <dbReference type="NCBI Taxonomy" id="35708"/>
    <lineage>
        <taxon>Eukaryota</taxon>
        <taxon>Viridiplantae</taxon>
        <taxon>Streptophyta</taxon>
        <taxon>Embryophyta</taxon>
        <taxon>Tracheophyta</taxon>
        <taxon>Spermatophyta</taxon>
        <taxon>Magnoliopsida</taxon>
        <taxon>Liliopsida</taxon>
        <taxon>Poales</taxon>
        <taxon>Poaceae</taxon>
        <taxon>PACMAD clade</taxon>
        <taxon>Arundinoideae</taxon>
        <taxon>Arundineae</taxon>
        <taxon>Arundo</taxon>
    </lineage>
</organism>